<dbReference type="Proteomes" id="UP000315750">
    <property type="component" value="Chromosome"/>
</dbReference>
<protein>
    <submittedName>
        <fullName evidence="1">Uncharacterized protein</fullName>
    </submittedName>
</protein>
<reference evidence="1 2" key="1">
    <citation type="submission" date="2019-02" db="EMBL/GenBank/DDBJ databases">
        <title>Deep-cultivation of Planctomycetes and their phenomic and genomic characterization uncovers novel biology.</title>
        <authorList>
            <person name="Wiegand S."/>
            <person name="Jogler M."/>
            <person name="Boedeker C."/>
            <person name="Pinto D."/>
            <person name="Vollmers J."/>
            <person name="Rivas-Marin E."/>
            <person name="Kohn T."/>
            <person name="Peeters S.H."/>
            <person name="Heuer A."/>
            <person name="Rast P."/>
            <person name="Oberbeckmann S."/>
            <person name="Bunk B."/>
            <person name="Jeske O."/>
            <person name="Meyerdierks A."/>
            <person name="Storesund J.E."/>
            <person name="Kallscheuer N."/>
            <person name="Luecker S."/>
            <person name="Lage O.M."/>
            <person name="Pohl T."/>
            <person name="Merkel B.J."/>
            <person name="Hornburger P."/>
            <person name="Mueller R.-W."/>
            <person name="Bruemmer F."/>
            <person name="Labrenz M."/>
            <person name="Spormann A.M."/>
            <person name="Op den Camp H."/>
            <person name="Overmann J."/>
            <person name="Amann R."/>
            <person name="Jetten M.S.M."/>
            <person name="Mascher T."/>
            <person name="Medema M.H."/>
            <person name="Devos D.P."/>
            <person name="Kaster A.-K."/>
            <person name="Ovreas L."/>
            <person name="Rohde M."/>
            <person name="Galperin M.Y."/>
            <person name="Jogler C."/>
        </authorList>
    </citation>
    <scope>NUCLEOTIDE SEQUENCE [LARGE SCALE GENOMIC DNA]</scope>
    <source>
        <strain evidence="1 2">Pan181</strain>
    </source>
</reference>
<name>A0A518APP4_9BACT</name>
<proteinExistence type="predicted"/>
<gene>
    <name evidence="1" type="ORF">Pan181_28980</name>
</gene>
<dbReference type="EMBL" id="CP036278">
    <property type="protein sequence ID" value="QDU56688.1"/>
    <property type="molecule type" value="Genomic_DNA"/>
</dbReference>
<evidence type="ECO:0000313" key="2">
    <source>
        <dbReference type="Proteomes" id="UP000315750"/>
    </source>
</evidence>
<accession>A0A518APP4</accession>
<evidence type="ECO:0000313" key="1">
    <source>
        <dbReference type="EMBL" id="QDU56688.1"/>
    </source>
</evidence>
<organism evidence="1 2">
    <name type="scientific">Aeoliella mucimassa</name>
    <dbReference type="NCBI Taxonomy" id="2527972"/>
    <lineage>
        <taxon>Bacteria</taxon>
        <taxon>Pseudomonadati</taxon>
        <taxon>Planctomycetota</taxon>
        <taxon>Planctomycetia</taxon>
        <taxon>Pirellulales</taxon>
        <taxon>Lacipirellulaceae</taxon>
        <taxon>Aeoliella</taxon>
    </lineage>
</organism>
<keyword evidence="2" id="KW-1185">Reference proteome</keyword>
<dbReference type="AlphaFoldDB" id="A0A518APP4"/>
<dbReference type="KEGG" id="amuc:Pan181_28980"/>
<sequence length="126" mass="13402">MAAFLSYTKLVQYALCNTNGLTLLTCGSLLAGLGCGGSIDEATAGLTAGKSPSANENAFYRDSSCPLKQPSPEGRLARQGSKYELSLADGKHVLFFSIDHISIIQPMGLEPSPSGETFRFIYYLDG</sequence>